<evidence type="ECO:0000256" key="4">
    <source>
        <dbReference type="PROSITE-ProRule" id="PRU00335"/>
    </source>
</evidence>
<reference evidence="7 8" key="1">
    <citation type="submission" date="2024-02" db="EMBL/GenBank/DDBJ databases">
        <title>Roseibium algae sp. nov., isolated from marine alga (Grateloupia sp.), showing potential in myo-inositol conversion.</title>
        <authorList>
            <person name="Wang Y."/>
        </authorList>
    </citation>
    <scope>NUCLEOTIDE SEQUENCE [LARGE SCALE GENOMIC DNA]</scope>
    <source>
        <strain evidence="7 8">H3510</strain>
    </source>
</reference>
<organism evidence="7 8">
    <name type="scientific">Roseibium algae</name>
    <dbReference type="NCBI Taxonomy" id="3123038"/>
    <lineage>
        <taxon>Bacteria</taxon>
        <taxon>Pseudomonadati</taxon>
        <taxon>Pseudomonadota</taxon>
        <taxon>Alphaproteobacteria</taxon>
        <taxon>Hyphomicrobiales</taxon>
        <taxon>Stappiaceae</taxon>
        <taxon>Roseibium</taxon>
    </lineage>
</organism>
<dbReference type="Pfam" id="PF17932">
    <property type="entry name" value="TetR_C_24"/>
    <property type="match status" value="1"/>
</dbReference>
<comment type="caution">
    <text evidence="7">The sequence shown here is derived from an EMBL/GenBank/DDBJ whole genome shotgun (WGS) entry which is preliminary data.</text>
</comment>
<dbReference type="SUPFAM" id="SSF48498">
    <property type="entry name" value="Tetracyclin repressor-like, C-terminal domain"/>
    <property type="match status" value="1"/>
</dbReference>
<evidence type="ECO:0000313" key="7">
    <source>
        <dbReference type="EMBL" id="MEJ8475770.1"/>
    </source>
</evidence>
<evidence type="ECO:0000313" key="8">
    <source>
        <dbReference type="Proteomes" id="UP001385499"/>
    </source>
</evidence>
<gene>
    <name evidence="7" type="ORF">V6575_16880</name>
</gene>
<dbReference type="PROSITE" id="PS01081">
    <property type="entry name" value="HTH_TETR_1"/>
    <property type="match status" value="1"/>
</dbReference>
<dbReference type="EMBL" id="JBAKIA010000013">
    <property type="protein sequence ID" value="MEJ8475770.1"/>
    <property type="molecule type" value="Genomic_DNA"/>
</dbReference>
<sequence length="214" mass="24515">MSHQIATLAERKPAKKGTQTAHRVRRAALKLFARQGYAAVSMRQIATEVGVQPGALYNHFSTKQEILKDLMLSHMRDLLEAWQEHAANTDRPSDPLEAFVTFHIRHHLQRTEEVFISYMELRNLESQNFSEVEVERRRYEAILTAILEDGVKRGVYRIKETRVATRAIIAMLTGIPTWYRESGMLSAEQIEAIYLDMVHGSVSAMPLSPARKNR</sequence>
<keyword evidence="8" id="KW-1185">Reference proteome</keyword>
<keyword evidence="1" id="KW-0805">Transcription regulation</keyword>
<dbReference type="InterPro" id="IPR041490">
    <property type="entry name" value="KstR2_TetR_C"/>
</dbReference>
<dbReference type="Pfam" id="PF00440">
    <property type="entry name" value="TetR_N"/>
    <property type="match status" value="1"/>
</dbReference>
<dbReference type="InterPro" id="IPR001647">
    <property type="entry name" value="HTH_TetR"/>
</dbReference>
<dbReference type="PANTHER" id="PTHR30055">
    <property type="entry name" value="HTH-TYPE TRANSCRIPTIONAL REGULATOR RUTR"/>
    <property type="match status" value="1"/>
</dbReference>
<protein>
    <submittedName>
        <fullName evidence="7">TetR/AcrR family transcriptional regulator</fullName>
    </submittedName>
</protein>
<evidence type="ECO:0000259" key="6">
    <source>
        <dbReference type="PROSITE" id="PS50977"/>
    </source>
</evidence>
<dbReference type="PROSITE" id="PS50977">
    <property type="entry name" value="HTH_TETR_2"/>
    <property type="match status" value="1"/>
</dbReference>
<dbReference type="InterPro" id="IPR023772">
    <property type="entry name" value="DNA-bd_HTH_TetR-type_CS"/>
</dbReference>
<dbReference type="PRINTS" id="PR00455">
    <property type="entry name" value="HTHTETR"/>
</dbReference>
<dbReference type="SUPFAM" id="SSF46689">
    <property type="entry name" value="Homeodomain-like"/>
    <property type="match status" value="1"/>
</dbReference>
<name>A0ABU8TQD8_9HYPH</name>
<keyword evidence="2 4" id="KW-0238">DNA-binding</keyword>
<evidence type="ECO:0000256" key="1">
    <source>
        <dbReference type="ARBA" id="ARBA00023015"/>
    </source>
</evidence>
<dbReference type="Gene3D" id="1.10.357.10">
    <property type="entry name" value="Tetracycline Repressor, domain 2"/>
    <property type="match status" value="1"/>
</dbReference>
<dbReference type="RefSeq" id="WP_340276006.1">
    <property type="nucleotide sequence ID" value="NZ_JBAKIA010000013.1"/>
</dbReference>
<evidence type="ECO:0000256" key="3">
    <source>
        <dbReference type="ARBA" id="ARBA00023163"/>
    </source>
</evidence>
<dbReference type="InterPro" id="IPR009057">
    <property type="entry name" value="Homeodomain-like_sf"/>
</dbReference>
<dbReference type="InterPro" id="IPR036271">
    <property type="entry name" value="Tet_transcr_reg_TetR-rel_C_sf"/>
</dbReference>
<evidence type="ECO:0000256" key="5">
    <source>
        <dbReference type="SAM" id="MobiDB-lite"/>
    </source>
</evidence>
<evidence type="ECO:0000256" key="2">
    <source>
        <dbReference type="ARBA" id="ARBA00023125"/>
    </source>
</evidence>
<dbReference type="Proteomes" id="UP001385499">
    <property type="component" value="Unassembled WGS sequence"/>
</dbReference>
<feature type="region of interest" description="Disordered" evidence="5">
    <location>
        <begin position="1"/>
        <end position="20"/>
    </location>
</feature>
<accession>A0ABU8TQD8</accession>
<feature type="DNA-binding region" description="H-T-H motif" evidence="4">
    <location>
        <begin position="41"/>
        <end position="60"/>
    </location>
</feature>
<feature type="domain" description="HTH tetR-type" evidence="6">
    <location>
        <begin position="18"/>
        <end position="78"/>
    </location>
</feature>
<dbReference type="PANTHER" id="PTHR30055:SF234">
    <property type="entry name" value="HTH-TYPE TRANSCRIPTIONAL REGULATOR BETI"/>
    <property type="match status" value="1"/>
</dbReference>
<proteinExistence type="predicted"/>
<dbReference type="InterPro" id="IPR050109">
    <property type="entry name" value="HTH-type_TetR-like_transc_reg"/>
</dbReference>
<keyword evidence="3" id="KW-0804">Transcription</keyword>